<organism evidence="3 4">
    <name type="scientific">Malassezia furfur</name>
    <name type="common">Pityriasis versicolor infection agent</name>
    <name type="synonym">Pityrosporum furfur</name>
    <dbReference type="NCBI Taxonomy" id="55194"/>
    <lineage>
        <taxon>Eukaryota</taxon>
        <taxon>Fungi</taxon>
        <taxon>Dikarya</taxon>
        <taxon>Basidiomycota</taxon>
        <taxon>Ustilaginomycotina</taxon>
        <taxon>Malasseziomycetes</taxon>
        <taxon>Malasseziales</taxon>
        <taxon>Malasseziaceae</taxon>
        <taxon>Malassezia</taxon>
    </lineage>
</organism>
<gene>
    <name evidence="3" type="ORF">GLX27_003682</name>
</gene>
<keyword evidence="1" id="KW-0472">Membrane</keyword>
<sequence length="103" mass="11173">MLALCSAPRTAARPVAALLAAALVPTVRAAHHVSVEHVPRIELWAQQYGPHPVAFVLVLVGVALVLSVIVALIFAFEYIGKPLAARWHARNDGYTPLDARKYK</sequence>
<reference evidence="3 4" key="1">
    <citation type="journal article" date="2020" name="Elife">
        <title>Loss of centromere function drives karyotype evolution in closely related Malassezia species.</title>
        <authorList>
            <person name="Sankaranarayanan S.R."/>
            <person name="Ianiri G."/>
            <person name="Coelho M.A."/>
            <person name="Reza M.H."/>
            <person name="Thimmappa B.C."/>
            <person name="Ganguly P."/>
            <person name="Vadnala R.N."/>
            <person name="Sun S."/>
            <person name="Siddharthan R."/>
            <person name="Tellgren-Roth C."/>
            <person name="Dawson T.L."/>
            <person name="Heitman J."/>
            <person name="Sanyal K."/>
        </authorList>
    </citation>
    <scope>NUCLEOTIDE SEQUENCE [LARGE SCALE GENOMIC DNA]</scope>
    <source>
        <strain evidence="3">CBS14141</strain>
    </source>
</reference>
<keyword evidence="1" id="KW-0812">Transmembrane</keyword>
<evidence type="ECO:0000313" key="3">
    <source>
        <dbReference type="EMBL" id="WFD49005.1"/>
    </source>
</evidence>
<protein>
    <submittedName>
        <fullName evidence="3">Uncharacterized protein</fullName>
    </submittedName>
</protein>
<feature type="signal peptide" evidence="2">
    <location>
        <begin position="1"/>
        <end position="29"/>
    </location>
</feature>
<evidence type="ECO:0000256" key="2">
    <source>
        <dbReference type="SAM" id="SignalP"/>
    </source>
</evidence>
<accession>A0ABY8EWB9</accession>
<proteinExistence type="predicted"/>
<keyword evidence="1" id="KW-1133">Transmembrane helix</keyword>
<evidence type="ECO:0000256" key="1">
    <source>
        <dbReference type="SAM" id="Phobius"/>
    </source>
</evidence>
<name>A0ABY8EWB9_MALFU</name>
<keyword evidence="4" id="KW-1185">Reference proteome</keyword>
<evidence type="ECO:0000313" key="4">
    <source>
        <dbReference type="Proteomes" id="UP000818624"/>
    </source>
</evidence>
<dbReference type="Proteomes" id="UP000818624">
    <property type="component" value="Chromosome 3"/>
</dbReference>
<keyword evidence="2" id="KW-0732">Signal</keyword>
<feature type="chain" id="PRO_5047077148" evidence="2">
    <location>
        <begin position="30"/>
        <end position="103"/>
    </location>
</feature>
<dbReference type="EMBL" id="CP046236">
    <property type="protein sequence ID" value="WFD49005.1"/>
    <property type="molecule type" value="Genomic_DNA"/>
</dbReference>
<feature type="transmembrane region" description="Helical" evidence="1">
    <location>
        <begin position="53"/>
        <end position="76"/>
    </location>
</feature>